<dbReference type="InterPro" id="IPR000640">
    <property type="entry name" value="EFG_V-like"/>
</dbReference>
<dbReference type="InterPro" id="IPR014721">
    <property type="entry name" value="Ribsml_uS5_D2-typ_fold_subgr"/>
</dbReference>
<dbReference type="NCBIfam" id="TIGR00231">
    <property type="entry name" value="small_GTP"/>
    <property type="match status" value="1"/>
</dbReference>
<evidence type="ECO:0000259" key="5">
    <source>
        <dbReference type="PROSITE" id="PS51722"/>
    </source>
</evidence>
<dbReference type="SUPFAM" id="SSF52540">
    <property type="entry name" value="P-loop containing nucleoside triphosphate hydrolases"/>
    <property type="match status" value="1"/>
</dbReference>
<evidence type="ECO:0000256" key="1">
    <source>
        <dbReference type="ARBA" id="ARBA00022741"/>
    </source>
</evidence>
<comment type="caution">
    <text evidence="6">The sequence shown here is derived from an EMBL/GenBank/DDBJ whole genome shotgun (WGS) entry which is preliminary data.</text>
</comment>
<dbReference type="SUPFAM" id="SSF50447">
    <property type="entry name" value="Translation proteins"/>
    <property type="match status" value="1"/>
</dbReference>
<keyword evidence="1" id="KW-0547">Nucleotide-binding</keyword>
<dbReference type="InterPro" id="IPR020568">
    <property type="entry name" value="Ribosomal_Su5_D2-typ_SF"/>
</dbReference>
<dbReference type="Proteomes" id="UP001595872">
    <property type="component" value="Unassembled WGS sequence"/>
</dbReference>
<dbReference type="InterPro" id="IPR035647">
    <property type="entry name" value="EFG_III/V"/>
</dbReference>
<organism evidence="6 7">
    <name type="scientific">Actinomadura gamaensis</name>
    <dbReference type="NCBI Taxonomy" id="1763541"/>
    <lineage>
        <taxon>Bacteria</taxon>
        <taxon>Bacillati</taxon>
        <taxon>Actinomycetota</taxon>
        <taxon>Actinomycetes</taxon>
        <taxon>Streptosporangiales</taxon>
        <taxon>Thermomonosporaceae</taxon>
        <taxon>Actinomadura</taxon>
    </lineage>
</organism>
<dbReference type="SMART" id="SM00889">
    <property type="entry name" value="EFG_IV"/>
    <property type="match status" value="1"/>
</dbReference>
<sequence length="649" mass="69531">MTTLNLGVLAHVDAGKTSLTERLLFDAGAIRRLGSVDGGDTHTDTGDLERRRGITIRSAVASFALGGLTVNLVDTPGHTDFTAEVERALGVLDAAVLVLSAVEGVQARTRVLARTLRRRNVPTLLFANKIDRTGARDAELLAAVRRRLFPGAIALNSVRGVGTRDVRTAPRDFADPEFREAVAEVLAEHDDALLADLVDGRVPGPGRVRAALRAQTAAARATPLVFGSALNGEGTRDLLDAIAAYLPSARGDASAPPRGTVFALERSATGEKTALLRLFEGELRPRDKVILRSPSVPDRGARVTGLRVGRGTERCAGPGDIVRVRGLAEARVGDIVTTAEGTAATDDIEPEFGRPTLETIVRAHDGADASRLRAALLRLAEEDPLIDVSPLPDGTTSLRLYGEVQREVIGATLRETFGVEAAFEESRIVHLERPAGVGEAVEDMDWRWRRPDFWATIGLRVEPGPPGSGVVFRRETELGALPAAFDRAIVETVHLTLRQGLHGWPVTDCAVTLTASGFGGPVSTAADFRGLTPMVLMRALAQAGTRVYEPYSRFEAEIPEDALSAVTARLAALGADVHDTKPDPEGWRVEGELPTRRIAAFERELPGLTGGDGVWWPRPSGDRPVPGRPPARPRTGPDPRDRDAYLRAL</sequence>
<gene>
    <name evidence="6" type="ORF">ACFPCY_01415</name>
</gene>
<accession>A0ABV9TQW8</accession>
<dbReference type="PRINTS" id="PR00315">
    <property type="entry name" value="ELONGATNFCT"/>
</dbReference>
<dbReference type="InterPro" id="IPR031157">
    <property type="entry name" value="G_TR_CS"/>
</dbReference>
<dbReference type="Gene3D" id="3.40.50.300">
    <property type="entry name" value="P-loop containing nucleotide triphosphate hydrolases"/>
    <property type="match status" value="1"/>
</dbReference>
<name>A0ABV9TQW8_9ACTN</name>
<dbReference type="Gene3D" id="2.40.30.10">
    <property type="entry name" value="Translation factors"/>
    <property type="match status" value="1"/>
</dbReference>
<dbReference type="EMBL" id="JBHSIT010000001">
    <property type="protein sequence ID" value="MFC4905966.1"/>
    <property type="molecule type" value="Genomic_DNA"/>
</dbReference>
<evidence type="ECO:0000313" key="7">
    <source>
        <dbReference type="Proteomes" id="UP001595872"/>
    </source>
</evidence>
<dbReference type="PANTHER" id="PTHR43261">
    <property type="entry name" value="TRANSLATION ELONGATION FACTOR G-RELATED"/>
    <property type="match status" value="1"/>
</dbReference>
<dbReference type="PRINTS" id="PR01037">
    <property type="entry name" value="TCRTETOQM"/>
</dbReference>
<evidence type="ECO:0000256" key="2">
    <source>
        <dbReference type="ARBA" id="ARBA00022917"/>
    </source>
</evidence>
<evidence type="ECO:0000313" key="6">
    <source>
        <dbReference type="EMBL" id="MFC4905966.1"/>
    </source>
</evidence>
<dbReference type="InterPro" id="IPR005225">
    <property type="entry name" value="Small_GTP-bd"/>
</dbReference>
<dbReference type="CDD" id="cd01684">
    <property type="entry name" value="Tet_like_IV"/>
    <property type="match status" value="1"/>
</dbReference>
<dbReference type="InterPro" id="IPR005517">
    <property type="entry name" value="Transl_elong_EFG/EF2_IV"/>
</dbReference>
<dbReference type="Gene3D" id="3.30.70.870">
    <property type="entry name" value="Elongation Factor G (Translational Gtpase), domain 3"/>
    <property type="match status" value="1"/>
</dbReference>
<dbReference type="RefSeq" id="WP_378251694.1">
    <property type="nucleotide sequence ID" value="NZ_JBHSIT010000001.1"/>
</dbReference>
<dbReference type="SUPFAM" id="SSF54211">
    <property type="entry name" value="Ribosomal protein S5 domain 2-like"/>
    <property type="match status" value="1"/>
</dbReference>
<dbReference type="PANTHER" id="PTHR43261:SF1">
    <property type="entry name" value="RIBOSOME-RELEASING FACTOR 2, MITOCHONDRIAL"/>
    <property type="match status" value="1"/>
</dbReference>
<feature type="region of interest" description="Disordered" evidence="4">
    <location>
        <begin position="609"/>
        <end position="649"/>
    </location>
</feature>
<feature type="domain" description="Tr-type G" evidence="5">
    <location>
        <begin position="1"/>
        <end position="250"/>
    </location>
</feature>
<protein>
    <submittedName>
        <fullName evidence="6">GTP-binding protein</fullName>
    </submittedName>
</protein>
<dbReference type="Pfam" id="PF00009">
    <property type="entry name" value="GTP_EFTU"/>
    <property type="match status" value="1"/>
</dbReference>
<evidence type="ECO:0000256" key="4">
    <source>
        <dbReference type="SAM" id="MobiDB-lite"/>
    </source>
</evidence>
<keyword evidence="3" id="KW-0342">GTP-binding</keyword>
<dbReference type="SUPFAM" id="SSF54980">
    <property type="entry name" value="EF-G C-terminal domain-like"/>
    <property type="match status" value="2"/>
</dbReference>
<dbReference type="Pfam" id="PF03764">
    <property type="entry name" value="EFG_IV"/>
    <property type="match status" value="1"/>
</dbReference>
<proteinExistence type="predicted"/>
<dbReference type="InterPro" id="IPR027417">
    <property type="entry name" value="P-loop_NTPase"/>
</dbReference>
<evidence type="ECO:0000256" key="3">
    <source>
        <dbReference type="ARBA" id="ARBA00023134"/>
    </source>
</evidence>
<dbReference type="InterPro" id="IPR009000">
    <property type="entry name" value="Transl_B-barrel_sf"/>
</dbReference>
<feature type="compositionally biased region" description="Basic and acidic residues" evidence="4">
    <location>
        <begin position="635"/>
        <end position="649"/>
    </location>
</feature>
<keyword evidence="2" id="KW-0648">Protein biosynthesis</keyword>
<reference evidence="7" key="1">
    <citation type="journal article" date="2019" name="Int. J. Syst. Evol. Microbiol.">
        <title>The Global Catalogue of Microorganisms (GCM) 10K type strain sequencing project: providing services to taxonomists for standard genome sequencing and annotation.</title>
        <authorList>
            <consortium name="The Broad Institute Genomics Platform"/>
            <consortium name="The Broad Institute Genome Sequencing Center for Infectious Disease"/>
            <person name="Wu L."/>
            <person name="Ma J."/>
        </authorList>
    </citation>
    <scope>NUCLEOTIDE SEQUENCE [LARGE SCALE GENOMIC DNA]</scope>
    <source>
        <strain evidence="7">KLKA75</strain>
    </source>
</reference>
<dbReference type="PROSITE" id="PS51722">
    <property type="entry name" value="G_TR_2"/>
    <property type="match status" value="1"/>
</dbReference>
<keyword evidence="7" id="KW-1185">Reference proteome</keyword>
<dbReference type="Gene3D" id="3.30.230.10">
    <property type="match status" value="1"/>
</dbReference>
<dbReference type="InterPro" id="IPR000795">
    <property type="entry name" value="T_Tr_GTP-bd_dom"/>
</dbReference>
<dbReference type="Pfam" id="PF00679">
    <property type="entry name" value="EFG_C"/>
    <property type="match status" value="1"/>
</dbReference>
<dbReference type="PROSITE" id="PS00301">
    <property type="entry name" value="G_TR_1"/>
    <property type="match status" value="1"/>
</dbReference>